<sequence length="267" mass="30219">MSRHAHSSSRSSAPIITLYDLKSAGPQPWAPNIWRVRFILNYKRLRYRTVWVEFPDVEATLRSIGAPPSAARSDGRPVYTLPILVDPTHNPQMPHVLANTNNIAEYLESAYPARPVFPEGTRALQTLFVHYIQEVFVKPLLPIMVPLSHQHLPARSQSHFRAPTPAPSGVPGMPTLPPGPQREQAWRAVQEQFEFLALVLDKNIGDGAGDGTVACGSEVSYADFALCSVLIWIQRMAAHDGWTRVREWNDGRWLRLWERCQAYMDEY</sequence>
<protein>
    <recommendedName>
        <fullName evidence="1">GST N-terminal domain-containing protein</fullName>
    </recommendedName>
</protein>
<proteinExistence type="predicted"/>
<organism evidence="2 3">
    <name type="scientific">Mycena pura</name>
    <dbReference type="NCBI Taxonomy" id="153505"/>
    <lineage>
        <taxon>Eukaryota</taxon>
        <taxon>Fungi</taxon>
        <taxon>Dikarya</taxon>
        <taxon>Basidiomycota</taxon>
        <taxon>Agaricomycotina</taxon>
        <taxon>Agaricomycetes</taxon>
        <taxon>Agaricomycetidae</taxon>
        <taxon>Agaricales</taxon>
        <taxon>Marasmiineae</taxon>
        <taxon>Mycenaceae</taxon>
        <taxon>Mycena</taxon>
    </lineage>
</organism>
<dbReference type="Pfam" id="PF13409">
    <property type="entry name" value="GST_N_2"/>
    <property type="match status" value="1"/>
</dbReference>
<dbReference type="Gene3D" id="3.40.30.10">
    <property type="entry name" value="Glutaredoxin"/>
    <property type="match status" value="1"/>
</dbReference>
<name>A0AAD6Y087_9AGAR</name>
<dbReference type="InterPro" id="IPR036249">
    <property type="entry name" value="Thioredoxin-like_sf"/>
</dbReference>
<dbReference type="SUPFAM" id="SSF52833">
    <property type="entry name" value="Thioredoxin-like"/>
    <property type="match status" value="1"/>
</dbReference>
<dbReference type="EMBL" id="JARJCW010000111">
    <property type="protein sequence ID" value="KAJ7193148.1"/>
    <property type="molecule type" value="Genomic_DNA"/>
</dbReference>
<evidence type="ECO:0000259" key="1">
    <source>
        <dbReference type="PROSITE" id="PS50404"/>
    </source>
</evidence>
<evidence type="ECO:0000313" key="2">
    <source>
        <dbReference type="EMBL" id="KAJ7193148.1"/>
    </source>
</evidence>
<dbReference type="InterPro" id="IPR004045">
    <property type="entry name" value="Glutathione_S-Trfase_N"/>
</dbReference>
<dbReference type="AlphaFoldDB" id="A0AAD6Y087"/>
<feature type="domain" description="GST N-terminal" evidence="1">
    <location>
        <begin position="20"/>
        <end position="115"/>
    </location>
</feature>
<dbReference type="Gene3D" id="1.20.1050.10">
    <property type="match status" value="1"/>
</dbReference>
<dbReference type="InterPro" id="IPR036282">
    <property type="entry name" value="Glutathione-S-Trfase_C_sf"/>
</dbReference>
<evidence type="ECO:0000313" key="3">
    <source>
        <dbReference type="Proteomes" id="UP001219525"/>
    </source>
</evidence>
<keyword evidence="3" id="KW-1185">Reference proteome</keyword>
<dbReference type="InterPro" id="IPR054416">
    <property type="entry name" value="GST_UstS-like_C"/>
</dbReference>
<dbReference type="CDD" id="cd00299">
    <property type="entry name" value="GST_C_family"/>
    <property type="match status" value="1"/>
</dbReference>
<reference evidence="2" key="1">
    <citation type="submission" date="2023-03" db="EMBL/GenBank/DDBJ databases">
        <title>Massive genome expansion in bonnet fungi (Mycena s.s.) driven by repeated elements and novel gene families across ecological guilds.</title>
        <authorList>
            <consortium name="Lawrence Berkeley National Laboratory"/>
            <person name="Harder C.B."/>
            <person name="Miyauchi S."/>
            <person name="Viragh M."/>
            <person name="Kuo A."/>
            <person name="Thoen E."/>
            <person name="Andreopoulos B."/>
            <person name="Lu D."/>
            <person name="Skrede I."/>
            <person name="Drula E."/>
            <person name="Henrissat B."/>
            <person name="Morin E."/>
            <person name="Kohler A."/>
            <person name="Barry K."/>
            <person name="LaButti K."/>
            <person name="Morin E."/>
            <person name="Salamov A."/>
            <person name="Lipzen A."/>
            <person name="Mereny Z."/>
            <person name="Hegedus B."/>
            <person name="Baldrian P."/>
            <person name="Stursova M."/>
            <person name="Weitz H."/>
            <person name="Taylor A."/>
            <person name="Grigoriev I.V."/>
            <person name="Nagy L.G."/>
            <person name="Martin F."/>
            <person name="Kauserud H."/>
        </authorList>
    </citation>
    <scope>NUCLEOTIDE SEQUENCE</scope>
    <source>
        <strain evidence="2">9144</strain>
    </source>
</reference>
<dbReference type="PROSITE" id="PS50404">
    <property type="entry name" value="GST_NTER"/>
    <property type="match status" value="1"/>
</dbReference>
<accession>A0AAD6Y087</accession>
<dbReference type="Pfam" id="PF22041">
    <property type="entry name" value="GST_C_7"/>
    <property type="match status" value="1"/>
</dbReference>
<gene>
    <name evidence="2" type="ORF">GGX14DRAFT_379449</name>
</gene>
<dbReference type="Proteomes" id="UP001219525">
    <property type="component" value="Unassembled WGS sequence"/>
</dbReference>
<comment type="caution">
    <text evidence="2">The sequence shown here is derived from an EMBL/GenBank/DDBJ whole genome shotgun (WGS) entry which is preliminary data.</text>
</comment>
<dbReference type="SUPFAM" id="SSF47616">
    <property type="entry name" value="GST C-terminal domain-like"/>
    <property type="match status" value="1"/>
</dbReference>